<name>A0A137NSX9_CONC2</name>
<keyword evidence="2" id="KW-1185">Reference proteome</keyword>
<dbReference type="Proteomes" id="UP000070444">
    <property type="component" value="Unassembled WGS sequence"/>
</dbReference>
<dbReference type="EMBL" id="KQ964810">
    <property type="protein sequence ID" value="KXN65826.1"/>
    <property type="molecule type" value="Genomic_DNA"/>
</dbReference>
<gene>
    <name evidence="1" type="ORF">CONCODRAFT_80677</name>
</gene>
<evidence type="ECO:0000313" key="2">
    <source>
        <dbReference type="Proteomes" id="UP000070444"/>
    </source>
</evidence>
<reference evidence="1 2" key="1">
    <citation type="journal article" date="2015" name="Genome Biol. Evol.">
        <title>Phylogenomic analyses indicate that early fungi evolved digesting cell walls of algal ancestors of land plants.</title>
        <authorList>
            <person name="Chang Y."/>
            <person name="Wang S."/>
            <person name="Sekimoto S."/>
            <person name="Aerts A.L."/>
            <person name="Choi C."/>
            <person name="Clum A."/>
            <person name="LaButti K.M."/>
            <person name="Lindquist E.A."/>
            <person name="Yee Ngan C."/>
            <person name="Ohm R.A."/>
            <person name="Salamov A.A."/>
            <person name="Grigoriev I.V."/>
            <person name="Spatafora J.W."/>
            <person name="Berbee M.L."/>
        </authorList>
    </citation>
    <scope>NUCLEOTIDE SEQUENCE [LARGE SCALE GENOMIC DNA]</scope>
    <source>
        <strain evidence="1 2">NRRL 28638</strain>
    </source>
</reference>
<organism evidence="1 2">
    <name type="scientific">Conidiobolus coronatus (strain ATCC 28846 / CBS 209.66 / NRRL 28638)</name>
    <name type="common">Delacroixia coronata</name>
    <dbReference type="NCBI Taxonomy" id="796925"/>
    <lineage>
        <taxon>Eukaryota</taxon>
        <taxon>Fungi</taxon>
        <taxon>Fungi incertae sedis</taxon>
        <taxon>Zoopagomycota</taxon>
        <taxon>Entomophthoromycotina</taxon>
        <taxon>Entomophthoromycetes</taxon>
        <taxon>Entomophthorales</taxon>
        <taxon>Ancylistaceae</taxon>
        <taxon>Conidiobolus</taxon>
    </lineage>
</organism>
<sequence length="64" mass="7821">MEYLIWVKSKSVEILLLKPLYYFCKVFVEEVLQRIFSSDPKRAAKEQYFIQLYQYSINLDQHLN</sequence>
<protein>
    <submittedName>
        <fullName evidence="1">Uncharacterized protein</fullName>
    </submittedName>
</protein>
<dbReference type="AlphaFoldDB" id="A0A137NSX9"/>
<evidence type="ECO:0000313" key="1">
    <source>
        <dbReference type="EMBL" id="KXN65826.1"/>
    </source>
</evidence>
<proteinExistence type="predicted"/>
<accession>A0A137NSX9</accession>